<feature type="domain" description="RRM" evidence="6">
    <location>
        <begin position="109"/>
        <end position="186"/>
    </location>
</feature>
<keyword evidence="9" id="KW-1185">Reference proteome</keyword>
<dbReference type="Gene3D" id="3.30.70.330">
    <property type="match status" value="4"/>
</dbReference>
<dbReference type="FunFam" id="3.30.70.330:FF:000649">
    <property type="entry name" value="Polyadenylate-binding protein"/>
    <property type="match status" value="1"/>
</dbReference>
<dbReference type="InterPro" id="IPR012677">
    <property type="entry name" value="Nucleotide-bd_a/b_plait_sf"/>
</dbReference>
<proteinExistence type="inferred from homology"/>
<dbReference type="Gene3D" id="1.10.1900.10">
    <property type="entry name" value="c-terminal domain of poly(a) binding protein"/>
    <property type="match status" value="1"/>
</dbReference>
<dbReference type="PROSITE" id="PS50102">
    <property type="entry name" value="RRM"/>
    <property type="match status" value="4"/>
</dbReference>
<keyword evidence="5" id="KW-0963">Cytoplasm</keyword>
<feature type="domain" description="RRM" evidence="6">
    <location>
        <begin position="202"/>
        <end position="280"/>
    </location>
</feature>
<dbReference type="FunFam" id="1.10.1900.10:FF:000009">
    <property type="entry name" value="Polyadenylate-binding protein"/>
    <property type="match status" value="1"/>
</dbReference>
<dbReference type="SUPFAM" id="SSF63570">
    <property type="entry name" value="PABC (PABP) domain"/>
    <property type="match status" value="1"/>
</dbReference>
<keyword evidence="3 4" id="KW-0694">RNA-binding</keyword>
<dbReference type="CDD" id="cd12380">
    <property type="entry name" value="RRM3_I_PABPs"/>
    <property type="match status" value="1"/>
</dbReference>
<evidence type="ECO:0000313" key="10">
    <source>
        <dbReference type="WBParaSite" id="EVEC_0000781501-mRNA-1"/>
    </source>
</evidence>
<keyword evidence="2" id="KW-0677">Repeat</keyword>
<dbReference type="SMART" id="SM00360">
    <property type="entry name" value="RRM"/>
    <property type="match status" value="4"/>
</dbReference>
<dbReference type="InterPro" id="IPR045305">
    <property type="entry name" value="RRM2_I_PABPs"/>
</dbReference>
<dbReference type="InterPro" id="IPR035979">
    <property type="entry name" value="RBD_domain_sf"/>
</dbReference>
<comment type="function">
    <text evidence="5">Binds the poly(A) tail of mRNA.</text>
</comment>
<dbReference type="Pfam" id="PF00658">
    <property type="entry name" value="MLLE"/>
    <property type="match status" value="1"/>
</dbReference>
<dbReference type="GO" id="GO:0005737">
    <property type="term" value="C:cytoplasm"/>
    <property type="evidence" value="ECO:0007669"/>
    <property type="project" value="UniProtKB-SubCell"/>
</dbReference>
<dbReference type="FunFam" id="3.30.70.330:FF:000003">
    <property type="entry name" value="Polyadenylate-binding protein"/>
    <property type="match status" value="1"/>
</dbReference>
<evidence type="ECO:0000259" key="7">
    <source>
        <dbReference type="PROSITE" id="PS51309"/>
    </source>
</evidence>
<dbReference type="NCBIfam" id="TIGR01628">
    <property type="entry name" value="PABP-1234"/>
    <property type="match status" value="1"/>
</dbReference>
<dbReference type="FunFam" id="3.30.70.330:FF:000091">
    <property type="entry name" value="Polyadenylate-binding protein"/>
    <property type="match status" value="1"/>
</dbReference>
<gene>
    <name evidence="8" type="ORF">EVEC_LOCUS7299</name>
</gene>
<comment type="similarity">
    <text evidence="1 5">Belongs to the polyadenylate-binding protein type-1 family.</text>
</comment>
<feature type="domain" description="PABC" evidence="7">
    <location>
        <begin position="563"/>
        <end position="641"/>
    </location>
</feature>
<dbReference type="InterPro" id="IPR002004">
    <property type="entry name" value="PABP_HYD_C"/>
</dbReference>
<evidence type="ECO:0000313" key="9">
    <source>
        <dbReference type="Proteomes" id="UP000274131"/>
    </source>
</evidence>
<evidence type="ECO:0000256" key="2">
    <source>
        <dbReference type="ARBA" id="ARBA00022737"/>
    </source>
</evidence>
<dbReference type="InterPro" id="IPR006515">
    <property type="entry name" value="PABP_1234"/>
</dbReference>
<sequence length="644" mass="70321">MAAPAVASAPGSGLNPSYPMASLYVGDLHPEVTEAMLFEKFSTAGPVLSIRVCRDAITRRSLGYAYVNFQQPADAERALDTMNFDVMYGKPIRIMWCQRDPSMRRSGAGNIFIKNLDKSIDNKAIYDTFSMFGNILSCKVANDEASNSLGYGFVHFETEEAAQKAIEKVNGMLLENKKVYVGKFQPRAARMREIGETARRFTNVYVKNFADELDKEKLDKMFSKFGEITSSAVMTDADGKSKGFGFVAFKKPEEAEQAVTEMNDHELPSGKKLVVCRAQKKIERTAELKRRYEQQKTERMQRYQGANLYVKNLDDTVDDDVLRQNFESYGKITSAKVMRDDNGRSKGFGFVCFEKPEEAAKAVTEMNGKMISAKPLYVALAQRKEERKAQLASQFMQKLASIRLQSSGAVPSAMYTPGAGGFFMSSALQNQRTAAFMPATIPGAQMRGSAPKWNSIGSTATGFGVQAPFLVQSGGYGQAGRGTARATSATGAALRSQQYGAAGAGTARPSAQAQRFAGASVIQGQQGVRPQQLTPMIYPAPYAAALGRAGQITQQSSIVVGGQEPLTTEMLSQAPPQEQKQMLGERIYPLIDRICQGSDVGKITGMMLEMDNSELLMMLENEELLRSKVQEAASVLASSKGEAH</sequence>
<dbReference type="SMART" id="SM00517">
    <property type="entry name" value="PolyA"/>
    <property type="match status" value="1"/>
</dbReference>
<dbReference type="AlphaFoldDB" id="A0A0N4VBB2"/>
<dbReference type="Pfam" id="PF00076">
    <property type="entry name" value="RRM_1"/>
    <property type="match status" value="4"/>
</dbReference>
<dbReference type="CDD" id="cd12379">
    <property type="entry name" value="RRM2_I_PABPs"/>
    <property type="match status" value="1"/>
</dbReference>
<comment type="subcellular location">
    <subcellularLocation>
        <location evidence="5">Cytoplasm</location>
    </subcellularLocation>
</comment>
<reference evidence="8 9" key="2">
    <citation type="submission" date="2018-10" db="EMBL/GenBank/DDBJ databases">
        <authorList>
            <consortium name="Pathogen Informatics"/>
        </authorList>
    </citation>
    <scope>NUCLEOTIDE SEQUENCE [LARGE SCALE GENOMIC DNA]</scope>
</reference>
<dbReference type="CDD" id="cd12381">
    <property type="entry name" value="RRM4_I_PABPs"/>
    <property type="match status" value="1"/>
</dbReference>
<dbReference type="CDD" id="cd12378">
    <property type="entry name" value="RRM1_I_PABPs"/>
    <property type="match status" value="1"/>
</dbReference>
<evidence type="ECO:0000256" key="1">
    <source>
        <dbReference type="ARBA" id="ARBA00008557"/>
    </source>
</evidence>
<feature type="domain" description="RRM" evidence="6">
    <location>
        <begin position="306"/>
        <end position="383"/>
    </location>
</feature>
<organism evidence="10">
    <name type="scientific">Enterobius vermicularis</name>
    <name type="common">Human pinworm</name>
    <dbReference type="NCBI Taxonomy" id="51028"/>
    <lineage>
        <taxon>Eukaryota</taxon>
        <taxon>Metazoa</taxon>
        <taxon>Ecdysozoa</taxon>
        <taxon>Nematoda</taxon>
        <taxon>Chromadorea</taxon>
        <taxon>Rhabditida</taxon>
        <taxon>Spirurina</taxon>
        <taxon>Oxyuridomorpha</taxon>
        <taxon>Oxyuroidea</taxon>
        <taxon>Oxyuridae</taxon>
        <taxon>Enterobius</taxon>
    </lineage>
</organism>
<name>A0A0N4VBB2_ENTVE</name>
<reference evidence="10" key="1">
    <citation type="submission" date="2017-02" db="UniProtKB">
        <authorList>
            <consortium name="WormBaseParasite"/>
        </authorList>
    </citation>
    <scope>IDENTIFICATION</scope>
</reference>
<dbReference type="OrthoDB" id="19742at2759"/>
<dbReference type="InterPro" id="IPR000504">
    <property type="entry name" value="RRM_dom"/>
</dbReference>
<dbReference type="InterPro" id="IPR036053">
    <property type="entry name" value="PABP-dom"/>
</dbReference>
<dbReference type="FunFam" id="3.30.70.330:FF:000021">
    <property type="entry name" value="Polyadenylate-binding protein"/>
    <property type="match status" value="1"/>
</dbReference>
<dbReference type="Proteomes" id="UP000274131">
    <property type="component" value="Unassembled WGS sequence"/>
</dbReference>
<feature type="domain" description="RRM" evidence="6">
    <location>
        <begin position="21"/>
        <end position="99"/>
    </location>
</feature>
<evidence type="ECO:0000313" key="8">
    <source>
        <dbReference type="EMBL" id="VDD92548.1"/>
    </source>
</evidence>
<dbReference type="GO" id="GO:0003723">
    <property type="term" value="F:RNA binding"/>
    <property type="evidence" value="ECO:0007669"/>
    <property type="project" value="UniProtKB-UniRule"/>
</dbReference>
<evidence type="ECO:0000259" key="6">
    <source>
        <dbReference type="PROSITE" id="PS50102"/>
    </source>
</evidence>
<evidence type="ECO:0000256" key="3">
    <source>
        <dbReference type="ARBA" id="ARBA00022884"/>
    </source>
</evidence>
<dbReference type="STRING" id="51028.A0A0N4VBB2"/>
<dbReference type="EMBL" id="UXUI01008860">
    <property type="protein sequence ID" value="VDD92548.1"/>
    <property type="molecule type" value="Genomic_DNA"/>
</dbReference>
<accession>A0A0N4VBB2</accession>
<dbReference type="WBParaSite" id="EVEC_0000781501-mRNA-1">
    <property type="protein sequence ID" value="EVEC_0000781501-mRNA-1"/>
    <property type="gene ID" value="EVEC_0000781501"/>
</dbReference>
<dbReference type="PANTHER" id="PTHR24012">
    <property type="entry name" value="RNA BINDING PROTEIN"/>
    <property type="match status" value="1"/>
</dbReference>
<dbReference type="InterPro" id="IPR034364">
    <property type="entry name" value="PABP_RRM1"/>
</dbReference>
<evidence type="ECO:0000256" key="4">
    <source>
        <dbReference type="PROSITE-ProRule" id="PRU00176"/>
    </source>
</evidence>
<dbReference type="SUPFAM" id="SSF54928">
    <property type="entry name" value="RNA-binding domain, RBD"/>
    <property type="match status" value="2"/>
</dbReference>
<protein>
    <recommendedName>
        <fullName evidence="5">Polyadenylate-binding protein</fullName>
        <shortName evidence="5">PABP</shortName>
    </recommendedName>
</protein>
<dbReference type="PROSITE" id="PS51309">
    <property type="entry name" value="PABC"/>
    <property type="match status" value="1"/>
</dbReference>
<evidence type="ECO:0000256" key="5">
    <source>
        <dbReference type="RuleBase" id="RU362004"/>
    </source>
</evidence>